<gene>
    <name evidence="1" type="ORF">GDO78_013007</name>
</gene>
<dbReference type="AlphaFoldDB" id="A0A8J6K3U7"/>
<accession>A0A8J6K3U7</accession>
<dbReference type="Proteomes" id="UP000770717">
    <property type="component" value="Unassembled WGS sequence"/>
</dbReference>
<evidence type="ECO:0000313" key="2">
    <source>
        <dbReference type="Proteomes" id="UP000770717"/>
    </source>
</evidence>
<evidence type="ECO:0000313" key="1">
    <source>
        <dbReference type="EMBL" id="KAG9477800.1"/>
    </source>
</evidence>
<protein>
    <submittedName>
        <fullName evidence="1">Uncharacterized protein</fullName>
    </submittedName>
</protein>
<sequence>MYATREHILKRTLNQILITHLDIFYIRRFGNLYKLLILIPSYSLFHSPGMNSELSMLTDTPTLPSRVNAGHTMQILDAQKGQFRPLSADHWRFLVT</sequence>
<comment type="caution">
    <text evidence="1">The sequence shown here is derived from an EMBL/GenBank/DDBJ whole genome shotgun (WGS) entry which is preliminary data.</text>
</comment>
<proteinExistence type="predicted"/>
<dbReference type="EMBL" id="WNTK01000009">
    <property type="protein sequence ID" value="KAG9477800.1"/>
    <property type="molecule type" value="Genomic_DNA"/>
</dbReference>
<organism evidence="1 2">
    <name type="scientific">Eleutherodactylus coqui</name>
    <name type="common">Puerto Rican coqui</name>
    <dbReference type="NCBI Taxonomy" id="57060"/>
    <lineage>
        <taxon>Eukaryota</taxon>
        <taxon>Metazoa</taxon>
        <taxon>Chordata</taxon>
        <taxon>Craniata</taxon>
        <taxon>Vertebrata</taxon>
        <taxon>Euteleostomi</taxon>
        <taxon>Amphibia</taxon>
        <taxon>Batrachia</taxon>
        <taxon>Anura</taxon>
        <taxon>Neobatrachia</taxon>
        <taxon>Hyloidea</taxon>
        <taxon>Eleutherodactylidae</taxon>
        <taxon>Eleutherodactylinae</taxon>
        <taxon>Eleutherodactylus</taxon>
        <taxon>Eleutherodactylus</taxon>
    </lineage>
</organism>
<reference evidence="1" key="1">
    <citation type="thesis" date="2020" institute="ProQuest LLC" country="789 East Eisenhower Parkway, Ann Arbor, MI, USA">
        <title>Comparative Genomics and Chromosome Evolution.</title>
        <authorList>
            <person name="Mudd A.B."/>
        </authorList>
    </citation>
    <scope>NUCLEOTIDE SEQUENCE</scope>
    <source>
        <strain evidence="1">HN-11 Male</strain>
        <tissue evidence="1">Kidney and liver</tissue>
    </source>
</reference>
<name>A0A8J6K3U7_ELECQ</name>
<keyword evidence="2" id="KW-1185">Reference proteome</keyword>